<evidence type="ECO:0000313" key="2">
    <source>
        <dbReference type="EMBL" id="QED38973.1"/>
    </source>
</evidence>
<dbReference type="RefSeq" id="WP_146837187.1">
    <property type="nucleotide sequence ID" value="NZ_CP042476.1"/>
</dbReference>
<protein>
    <submittedName>
        <fullName evidence="2">Uncharacterized protein</fullName>
    </submittedName>
</protein>
<organism evidence="2 3">
    <name type="scientific">Antarcticibacterium arcticum</name>
    <dbReference type="NCBI Taxonomy" id="2585771"/>
    <lineage>
        <taxon>Bacteria</taxon>
        <taxon>Pseudomonadati</taxon>
        <taxon>Bacteroidota</taxon>
        <taxon>Flavobacteriia</taxon>
        <taxon>Flavobacteriales</taxon>
        <taxon>Flavobacteriaceae</taxon>
        <taxon>Antarcticibacterium</taxon>
    </lineage>
</organism>
<dbReference type="Proteomes" id="UP000321954">
    <property type="component" value="Chromosome"/>
</dbReference>
<name>A0A5B8YQJ4_9FLAO</name>
<sequence>MDRKTFIRKTTAGLIIGLPVVSMFSCSSGSDDGPSPSPSPSPNPQANCLQNGTQSAISANHGHTLTVSKEDVNAAVEKSYTLSQASTDNHIHEITISPTQFNTLKANNSISVTSTNQAGHTHSVTVSCA</sequence>
<proteinExistence type="predicted"/>
<accession>A0A5B8YQJ4</accession>
<feature type="region of interest" description="Disordered" evidence="1">
    <location>
        <begin position="27"/>
        <end position="50"/>
    </location>
</feature>
<dbReference type="KEGG" id="anp:FK178_15165"/>
<dbReference type="EMBL" id="CP042476">
    <property type="protein sequence ID" value="QED38973.1"/>
    <property type="molecule type" value="Genomic_DNA"/>
</dbReference>
<dbReference type="AlphaFoldDB" id="A0A5B8YQJ4"/>
<dbReference type="PROSITE" id="PS51257">
    <property type="entry name" value="PROKAR_LIPOPROTEIN"/>
    <property type="match status" value="1"/>
</dbReference>
<gene>
    <name evidence="2" type="ORF">FK178_15165</name>
</gene>
<dbReference type="OrthoDB" id="5510383at2"/>
<reference evidence="2 3" key="1">
    <citation type="submission" date="2019-08" db="EMBL/GenBank/DDBJ databases">
        <title>Antarcticibacterium arcticum sp. nov., a bacterium isolated from marine sediment of the Canadian Beaufort Sea.</title>
        <authorList>
            <person name="Lee Y.M."/>
            <person name="Baek K."/>
            <person name="Lee D.-H."/>
            <person name="Shin S.C."/>
            <person name="Jin Y.K."/>
            <person name="Park Y."/>
        </authorList>
    </citation>
    <scope>NUCLEOTIDE SEQUENCE [LARGE SCALE GENOMIC DNA]</scope>
    <source>
        <strain evidence="2 3">PAMC 28998</strain>
    </source>
</reference>
<evidence type="ECO:0000313" key="3">
    <source>
        <dbReference type="Proteomes" id="UP000321954"/>
    </source>
</evidence>
<keyword evidence="3" id="KW-1185">Reference proteome</keyword>
<evidence type="ECO:0000256" key="1">
    <source>
        <dbReference type="SAM" id="MobiDB-lite"/>
    </source>
</evidence>